<keyword evidence="2 3" id="KW-0378">Hydrolase</keyword>
<gene>
    <name evidence="5" type="ORF">EM808_05160</name>
</gene>
<dbReference type="PRINTS" id="PR00502">
    <property type="entry name" value="NUDIXFAMILY"/>
</dbReference>
<protein>
    <submittedName>
        <fullName evidence="5">NUDIX domain-containing protein</fullName>
    </submittedName>
</protein>
<dbReference type="RefSeq" id="WP_127736911.1">
    <property type="nucleotide sequence ID" value="NZ_CAJCKN010000024.1"/>
</dbReference>
<organism evidence="5 6">
    <name type="scientific">Niallia taxi</name>
    <dbReference type="NCBI Taxonomy" id="2499688"/>
    <lineage>
        <taxon>Bacteria</taxon>
        <taxon>Bacillati</taxon>
        <taxon>Bacillota</taxon>
        <taxon>Bacilli</taxon>
        <taxon>Bacillales</taxon>
        <taxon>Bacillaceae</taxon>
        <taxon>Niallia</taxon>
    </lineage>
</organism>
<comment type="caution">
    <text evidence="5">The sequence shown here is derived from an EMBL/GenBank/DDBJ whole genome shotgun (WGS) entry which is preliminary data.</text>
</comment>
<dbReference type="SUPFAM" id="SSF55811">
    <property type="entry name" value="Nudix"/>
    <property type="match status" value="1"/>
</dbReference>
<feature type="domain" description="Nudix hydrolase" evidence="4">
    <location>
        <begin position="15"/>
        <end position="149"/>
    </location>
</feature>
<dbReference type="AlphaFoldDB" id="A0A3S2TUX4"/>
<dbReference type="PROSITE" id="PS00893">
    <property type="entry name" value="NUDIX_BOX"/>
    <property type="match status" value="1"/>
</dbReference>
<name>A0A3S2TUX4_9BACI</name>
<dbReference type="Pfam" id="PF00293">
    <property type="entry name" value="NUDIX"/>
    <property type="match status" value="1"/>
</dbReference>
<sequence length="154" mass="17375">MGYIEELRQKVGKMPLILVGAVVIIADNNNKVLLQERTHPHKVWGLPGGLMELAESTVETAKREVFEETGLSVEELELLNIYSGQEFYTVAANGDPFYSVTAAYYTKQYSGQIQVNKDEGFTLAFFSKDNLPEKMVGSHRKFLQDYFALSENKT</sequence>
<reference evidence="5 6" key="1">
    <citation type="submission" date="2019-01" db="EMBL/GenBank/DDBJ databases">
        <title>Bacillus sp. M5HDSG1-1, whole genome shotgun sequence.</title>
        <authorList>
            <person name="Tuo L."/>
        </authorList>
    </citation>
    <scope>NUCLEOTIDE SEQUENCE [LARGE SCALE GENOMIC DNA]</scope>
    <source>
        <strain evidence="5 6">M5HDSG1-1</strain>
    </source>
</reference>
<evidence type="ECO:0000259" key="4">
    <source>
        <dbReference type="PROSITE" id="PS51462"/>
    </source>
</evidence>
<dbReference type="InterPro" id="IPR000086">
    <property type="entry name" value="NUDIX_hydrolase_dom"/>
</dbReference>
<dbReference type="InterPro" id="IPR020084">
    <property type="entry name" value="NUDIX_hydrolase_CS"/>
</dbReference>
<dbReference type="Proteomes" id="UP000288024">
    <property type="component" value="Unassembled WGS sequence"/>
</dbReference>
<dbReference type="InterPro" id="IPR020476">
    <property type="entry name" value="Nudix_hydrolase"/>
</dbReference>
<comment type="cofactor">
    <cofactor evidence="1">
        <name>Mg(2+)</name>
        <dbReference type="ChEBI" id="CHEBI:18420"/>
    </cofactor>
</comment>
<dbReference type="PANTHER" id="PTHR43046:SF2">
    <property type="entry name" value="8-OXO-DGTP DIPHOSPHATASE-RELATED"/>
    <property type="match status" value="1"/>
</dbReference>
<dbReference type="PROSITE" id="PS51462">
    <property type="entry name" value="NUDIX"/>
    <property type="match status" value="1"/>
</dbReference>
<comment type="similarity">
    <text evidence="3">Belongs to the Nudix hydrolase family.</text>
</comment>
<dbReference type="GO" id="GO:0016787">
    <property type="term" value="F:hydrolase activity"/>
    <property type="evidence" value="ECO:0007669"/>
    <property type="project" value="UniProtKB-KW"/>
</dbReference>
<dbReference type="Gene3D" id="3.90.79.10">
    <property type="entry name" value="Nucleoside Triphosphate Pyrophosphohydrolase"/>
    <property type="match status" value="1"/>
</dbReference>
<dbReference type="CDD" id="cd04677">
    <property type="entry name" value="NUDIX_Hydrolase"/>
    <property type="match status" value="1"/>
</dbReference>
<evidence type="ECO:0000256" key="3">
    <source>
        <dbReference type="RuleBase" id="RU003476"/>
    </source>
</evidence>
<evidence type="ECO:0000313" key="5">
    <source>
        <dbReference type="EMBL" id="RVT64909.1"/>
    </source>
</evidence>
<keyword evidence="6" id="KW-1185">Reference proteome</keyword>
<evidence type="ECO:0000313" key="6">
    <source>
        <dbReference type="Proteomes" id="UP000288024"/>
    </source>
</evidence>
<dbReference type="InterPro" id="IPR015797">
    <property type="entry name" value="NUDIX_hydrolase-like_dom_sf"/>
</dbReference>
<proteinExistence type="inferred from homology"/>
<accession>A0A3S2TUX4</accession>
<dbReference type="PANTHER" id="PTHR43046">
    <property type="entry name" value="GDP-MANNOSE MANNOSYL HYDROLASE"/>
    <property type="match status" value="1"/>
</dbReference>
<evidence type="ECO:0000256" key="2">
    <source>
        <dbReference type="ARBA" id="ARBA00022801"/>
    </source>
</evidence>
<evidence type="ECO:0000256" key="1">
    <source>
        <dbReference type="ARBA" id="ARBA00001946"/>
    </source>
</evidence>
<dbReference type="GeneID" id="87615924"/>
<dbReference type="EMBL" id="RZTZ01000002">
    <property type="protein sequence ID" value="RVT64909.1"/>
    <property type="molecule type" value="Genomic_DNA"/>
</dbReference>